<dbReference type="SMART" id="SM00028">
    <property type="entry name" value="TPR"/>
    <property type="match status" value="3"/>
</dbReference>
<dbReference type="Proteomes" id="UP000778797">
    <property type="component" value="Unassembled WGS sequence"/>
</dbReference>
<evidence type="ECO:0008006" key="3">
    <source>
        <dbReference type="Google" id="ProtNLM"/>
    </source>
</evidence>
<evidence type="ECO:0000313" key="2">
    <source>
        <dbReference type="Proteomes" id="UP000778797"/>
    </source>
</evidence>
<sequence length="218" mass="25383">MRKLIKHSFIALIFIVVFISCKKQNNKIIINTSPLIYYTKNGEDIVFYNERFDDLYDSINTLNLLGIKFAQENKLNKSREFFLKGLEKDLNNVILLNNLGNLESNAKNFKKSIDYYKKSFAHSNSQYFVAGLNLARTLSVIGEDINAEKEFLNVINNSDLDFIKGISYYQLAENHLRYGEIEKGSKSIIKAKQLLNNYPDFESDLIKTENKLRDYYNE</sequence>
<protein>
    <recommendedName>
        <fullName evidence="3">Tetratricopeptide repeat protein</fullName>
    </recommendedName>
</protein>
<evidence type="ECO:0000313" key="1">
    <source>
        <dbReference type="EMBL" id="MCC1485570.1"/>
    </source>
</evidence>
<dbReference type="EMBL" id="JAFMPT010000029">
    <property type="protein sequence ID" value="MCC1485570.1"/>
    <property type="molecule type" value="Genomic_DNA"/>
</dbReference>
<proteinExistence type="predicted"/>
<comment type="caution">
    <text evidence="1">The sequence shown here is derived from an EMBL/GenBank/DDBJ whole genome shotgun (WGS) entry which is preliminary data.</text>
</comment>
<dbReference type="InterPro" id="IPR011990">
    <property type="entry name" value="TPR-like_helical_dom_sf"/>
</dbReference>
<name>A0ABS8ESS8_9FLAO</name>
<dbReference type="RefSeq" id="WP_227478062.1">
    <property type="nucleotide sequence ID" value="NZ_JAFMPT010000029.1"/>
</dbReference>
<gene>
    <name evidence="1" type="ORF">J1C55_13275</name>
</gene>
<dbReference type="SUPFAM" id="SSF48452">
    <property type="entry name" value="TPR-like"/>
    <property type="match status" value="1"/>
</dbReference>
<reference evidence="2" key="1">
    <citation type="submission" date="2021-03" db="EMBL/GenBank/DDBJ databases">
        <title>Genome of Cognatishimia sp. F0-27.</title>
        <authorList>
            <person name="Ping X."/>
        </authorList>
    </citation>
    <scope>NUCLEOTIDE SEQUENCE [LARGE SCALE GENOMIC DNA]</scope>
    <source>
        <strain evidence="2">E313</strain>
    </source>
</reference>
<dbReference type="InterPro" id="IPR019734">
    <property type="entry name" value="TPR_rpt"/>
</dbReference>
<dbReference type="Gene3D" id="1.25.40.10">
    <property type="entry name" value="Tetratricopeptide repeat domain"/>
    <property type="match status" value="1"/>
</dbReference>
<keyword evidence="2" id="KW-1185">Reference proteome</keyword>
<organism evidence="1 2">
    <name type="scientific">Winogradskyella immobilis</name>
    <dbReference type="NCBI Taxonomy" id="2816852"/>
    <lineage>
        <taxon>Bacteria</taxon>
        <taxon>Pseudomonadati</taxon>
        <taxon>Bacteroidota</taxon>
        <taxon>Flavobacteriia</taxon>
        <taxon>Flavobacteriales</taxon>
        <taxon>Flavobacteriaceae</taxon>
        <taxon>Winogradskyella</taxon>
    </lineage>
</organism>
<accession>A0ABS8ESS8</accession>
<dbReference type="PROSITE" id="PS51257">
    <property type="entry name" value="PROKAR_LIPOPROTEIN"/>
    <property type="match status" value="1"/>
</dbReference>
<reference evidence="2" key="2">
    <citation type="submission" date="2023-07" db="EMBL/GenBank/DDBJ databases">
        <title>Genome of Winogradskyella sp. E313.</title>
        <authorList>
            <person name="Zhou Y."/>
        </authorList>
    </citation>
    <scope>NUCLEOTIDE SEQUENCE [LARGE SCALE GENOMIC DNA]</scope>
    <source>
        <strain evidence="2">E313</strain>
    </source>
</reference>